<dbReference type="EMBL" id="JBHTEY010000004">
    <property type="protein sequence ID" value="MFC7616182.1"/>
    <property type="molecule type" value="Genomic_DNA"/>
</dbReference>
<proteinExistence type="predicted"/>
<dbReference type="NCBIfam" id="NF003818">
    <property type="entry name" value="PRK05409.1"/>
    <property type="match status" value="1"/>
</dbReference>
<dbReference type="Proteomes" id="UP001596512">
    <property type="component" value="Unassembled WGS sequence"/>
</dbReference>
<comment type="caution">
    <text evidence="1">The sequence shown here is derived from an EMBL/GenBank/DDBJ whole genome shotgun (WGS) entry which is preliminary data.</text>
</comment>
<keyword evidence="2" id="KW-1185">Reference proteome</keyword>
<dbReference type="InterPro" id="IPR007801">
    <property type="entry name" value="MbnB/TglH/ChrH"/>
</dbReference>
<gene>
    <name evidence="1" type="ORF">ACFQV2_24635</name>
</gene>
<dbReference type="SUPFAM" id="SSF51658">
    <property type="entry name" value="Xylose isomerase-like"/>
    <property type="match status" value="1"/>
</dbReference>
<dbReference type="InterPro" id="IPR036237">
    <property type="entry name" value="Xyl_isomerase-like_sf"/>
</dbReference>
<evidence type="ECO:0000313" key="1">
    <source>
        <dbReference type="EMBL" id="MFC7616182.1"/>
    </source>
</evidence>
<sequence>MLFTPPRLGVGLGYRPPLHDRIVAAVDRIDFLEVISDQYLYVADERVERLVELMDRFPLVPHGVGMSIGTASPPDPDYLARLNRFVHAVAAPWFSDHLSFTKVPETDVEQLQPLWFTEESLDVVVGNVRTVKAAIPDVDLLLENITYYFQLPFNDMSEAEFTTRVLESTDTGLLLDVNNVWINSVNLGFDPHEFLDSIPLDRVVQIHIAGGVDAGGMIVDTHSAPVNEHVWRLLDHAVSRSPVKAVLLEWDQDWPDFDILLQHLDRARAVMEAHHGRVRR</sequence>
<accession>A0ABW2TQW7</accession>
<evidence type="ECO:0000313" key="2">
    <source>
        <dbReference type="Proteomes" id="UP001596512"/>
    </source>
</evidence>
<dbReference type="PANTHER" id="PTHR42194:SF1">
    <property type="entry name" value="UPF0276 PROTEIN HI_1600"/>
    <property type="match status" value="1"/>
</dbReference>
<dbReference type="Gene3D" id="3.20.20.150">
    <property type="entry name" value="Divalent-metal-dependent TIM barrel enzymes"/>
    <property type="match status" value="1"/>
</dbReference>
<organism evidence="1 2">
    <name type="scientific">Actinokineospora soli</name>
    <dbReference type="NCBI Taxonomy" id="1048753"/>
    <lineage>
        <taxon>Bacteria</taxon>
        <taxon>Bacillati</taxon>
        <taxon>Actinomycetota</taxon>
        <taxon>Actinomycetes</taxon>
        <taxon>Pseudonocardiales</taxon>
        <taxon>Pseudonocardiaceae</taxon>
        <taxon>Actinokineospora</taxon>
    </lineage>
</organism>
<dbReference type="PANTHER" id="PTHR42194">
    <property type="entry name" value="UPF0276 PROTEIN HI_1600"/>
    <property type="match status" value="1"/>
</dbReference>
<dbReference type="Pfam" id="PF05114">
    <property type="entry name" value="MbnB_TglH_ChrH"/>
    <property type="match status" value="1"/>
</dbReference>
<protein>
    <submittedName>
        <fullName evidence="1">DUF692 family multinuclear iron-containing protein</fullName>
    </submittedName>
</protein>
<reference evidence="2" key="1">
    <citation type="journal article" date="2019" name="Int. J. Syst. Evol. Microbiol.">
        <title>The Global Catalogue of Microorganisms (GCM) 10K type strain sequencing project: providing services to taxonomists for standard genome sequencing and annotation.</title>
        <authorList>
            <consortium name="The Broad Institute Genomics Platform"/>
            <consortium name="The Broad Institute Genome Sequencing Center for Infectious Disease"/>
            <person name="Wu L."/>
            <person name="Ma J."/>
        </authorList>
    </citation>
    <scope>NUCLEOTIDE SEQUENCE [LARGE SCALE GENOMIC DNA]</scope>
    <source>
        <strain evidence="2">JCM 17695</strain>
    </source>
</reference>
<name>A0ABW2TQW7_9PSEU</name>